<dbReference type="PROSITE" id="PS50883">
    <property type="entry name" value="EAL"/>
    <property type="match status" value="1"/>
</dbReference>
<dbReference type="Gene3D" id="3.30.70.270">
    <property type="match status" value="1"/>
</dbReference>
<evidence type="ECO:0000259" key="2">
    <source>
        <dbReference type="PROSITE" id="PS50883"/>
    </source>
</evidence>
<dbReference type="PANTHER" id="PTHR44757">
    <property type="entry name" value="DIGUANYLATE CYCLASE DGCP"/>
    <property type="match status" value="1"/>
</dbReference>
<dbReference type="Pfam" id="PF00563">
    <property type="entry name" value="EAL"/>
    <property type="match status" value="1"/>
</dbReference>
<accession>A0A5D4GUS8</accession>
<dbReference type="PROSITE" id="PS50887">
    <property type="entry name" value="GGDEF"/>
    <property type="match status" value="1"/>
</dbReference>
<name>A0A5D4GUS8_9HYPH</name>
<keyword evidence="1" id="KW-0472">Membrane</keyword>
<dbReference type="SMART" id="SM00267">
    <property type="entry name" value="GGDEF"/>
    <property type="match status" value="1"/>
</dbReference>
<evidence type="ECO:0000256" key="1">
    <source>
        <dbReference type="SAM" id="Phobius"/>
    </source>
</evidence>
<dbReference type="CDD" id="cd01949">
    <property type="entry name" value="GGDEF"/>
    <property type="match status" value="1"/>
</dbReference>
<gene>
    <name evidence="4" type="ORF">FY036_12880</name>
</gene>
<dbReference type="PANTHER" id="PTHR44757:SF2">
    <property type="entry name" value="BIOFILM ARCHITECTURE MAINTENANCE PROTEIN MBAA"/>
    <property type="match status" value="1"/>
</dbReference>
<evidence type="ECO:0000259" key="3">
    <source>
        <dbReference type="PROSITE" id="PS50887"/>
    </source>
</evidence>
<dbReference type="InterPro" id="IPR001633">
    <property type="entry name" value="EAL_dom"/>
</dbReference>
<feature type="domain" description="EAL" evidence="2">
    <location>
        <begin position="417"/>
        <end position="672"/>
    </location>
</feature>
<dbReference type="Gene3D" id="3.20.20.450">
    <property type="entry name" value="EAL domain"/>
    <property type="match status" value="1"/>
</dbReference>
<keyword evidence="1" id="KW-0812">Transmembrane</keyword>
<dbReference type="SUPFAM" id="SSF55073">
    <property type="entry name" value="Nucleotide cyclase"/>
    <property type="match status" value="1"/>
</dbReference>
<dbReference type="InterPro" id="IPR043128">
    <property type="entry name" value="Rev_trsase/Diguanyl_cyclase"/>
</dbReference>
<dbReference type="NCBIfam" id="TIGR00254">
    <property type="entry name" value="GGDEF"/>
    <property type="match status" value="1"/>
</dbReference>
<dbReference type="InterPro" id="IPR052155">
    <property type="entry name" value="Biofilm_reg_signaling"/>
</dbReference>
<dbReference type="InterPro" id="IPR029787">
    <property type="entry name" value="Nucleotide_cyclase"/>
</dbReference>
<feature type="transmembrane region" description="Helical" evidence="1">
    <location>
        <begin position="203"/>
        <end position="220"/>
    </location>
</feature>
<reference evidence="4 5" key="2">
    <citation type="submission" date="2019-09" db="EMBL/GenBank/DDBJ databases">
        <title>Mesorhizobium sp. MaA-C15 isolated from Microcystis aeruginosa.</title>
        <authorList>
            <person name="Jeong S.E."/>
            <person name="Jin H.M."/>
            <person name="Jeon C.O."/>
        </authorList>
    </citation>
    <scope>NUCLEOTIDE SEQUENCE [LARGE SCALE GENOMIC DNA]</scope>
    <source>
        <strain evidence="4 5">MaA-C15</strain>
    </source>
</reference>
<reference evidence="4 5" key="1">
    <citation type="submission" date="2019-08" db="EMBL/GenBank/DDBJ databases">
        <authorList>
            <person name="Seo Y.L."/>
        </authorList>
    </citation>
    <scope>NUCLEOTIDE SEQUENCE [LARGE SCALE GENOMIC DNA]</scope>
    <source>
        <strain evidence="4 5">MaA-C15</strain>
    </source>
</reference>
<comment type="caution">
    <text evidence="4">The sequence shown here is derived from an EMBL/GenBank/DDBJ whole genome shotgun (WGS) entry which is preliminary data.</text>
</comment>
<dbReference type="AlphaFoldDB" id="A0A5D4GUS8"/>
<organism evidence="4 5">
    <name type="scientific">Neoaquamicrobium microcysteis</name>
    <dbReference type="NCBI Taxonomy" id="2682781"/>
    <lineage>
        <taxon>Bacteria</taxon>
        <taxon>Pseudomonadati</taxon>
        <taxon>Pseudomonadota</taxon>
        <taxon>Alphaproteobacteria</taxon>
        <taxon>Hyphomicrobiales</taxon>
        <taxon>Phyllobacteriaceae</taxon>
        <taxon>Neoaquamicrobium</taxon>
    </lineage>
</organism>
<dbReference type="SUPFAM" id="SSF141868">
    <property type="entry name" value="EAL domain-like"/>
    <property type="match status" value="1"/>
</dbReference>
<dbReference type="Proteomes" id="UP000323258">
    <property type="component" value="Unassembled WGS sequence"/>
</dbReference>
<dbReference type="Pfam" id="PF00990">
    <property type="entry name" value="GGDEF"/>
    <property type="match status" value="1"/>
</dbReference>
<dbReference type="SMART" id="SM00052">
    <property type="entry name" value="EAL"/>
    <property type="match status" value="1"/>
</dbReference>
<keyword evidence="5" id="KW-1185">Reference proteome</keyword>
<feature type="transmembrane region" description="Helical" evidence="1">
    <location>
        <begin position="20"/>
        <end position="38"/>
    </location>
</feature>
<evidence type="ECO:0000313" key="5">
    <source>
        <dbReference type="Proteomes" id="UP000323258"/>
    </source>
</evidence>
<proteinExistence type="predicted"/>
<protein>
    <submittedName>
        <fullName evidence="4">EAL domain-containing protein</fullName>
    </submittedName>
</protein>
<dbReference type="InterPro" id="IPR000160">
    <property type="entry name" value="GGDEF_dom"/>
</dbReference>
<keyword evidence="1" id="KW-1133">Transmembrane helix</keyword>
<dbReference type="InterPro" id="IPR035919">
    <property type="entry name" value="EAL_sf"/>
</dbReference>
<dbReference type="OrthoDB" id="9814202at2"/>
<sequence length="686" mass="75648">MTGQPRSGSDRLILTIKAAYWMALMIIAAMALATYLLLQHMIAAHQRDEDLMTLVSAQKALSQRIVFLANAATQAAPDNRRPLVGSLRQATSQFERNYDEILDRLDQDEAAGEDDARAILFSAPHHLDHFSTSLAANGWRFVSSLEAWLGQSNPSAGYRGGSERAALDEAVANATLIGYSALREKLAAGSRTMLERMLNTHRLLFYATILVIALVAMFIFRPMAEVIRRRTSELVDARNSMAFVAIHDGLTGLHNRTFMHDHFDTLIKSAHRRGERLAVIQIDLDRFKQINDSLGHAAGDYVLVTTAERMRASCRASDICARLGGDEFIMVMPAAGSSEDIDTLARRILGQLNEPIVYEGATIFCGASAGIAVYPVDAENAGDLMVHADLALYAAKKHGGGTFSFFSEELRRELEHRKQLERDIAAAIAHDAFSVYFQPQVSLTNGSIAGVEALVRWHHPERGMISPGEFIPIAEKAGDMPRIGRIVMRKAIQEAASWYRTGIQFGRLAVNVSGTELREPDFTRFLFAMLEDAGLPPQKLSLEIVESVILDDEKTGIASKLRMIRAAGVHLELDDFGTGYASLTHVNPNEIDRLKIDRRFVQNINLNDDNSKIVRAITELARGLGISIIAEGAETEEELSSLLSIGCDQVQGYSIAFPMPDTQAREWLEARSPRRPVLTLVDGARA</sequence>
<evidence type="ECO:0000313" key="4">
    <source>
        <dbReference type="EMBL" id="TYR32118.1"/>
    </source>
</evidence>
<dbReference type="CDD" id="cd01948">
    <property type="entry name" value="EAL"/>
    <property type="match status" value="1"/>
</dbReference>
<feature type="domain" description="GGDEF" evidence="3">
    <location>
        <begin position="275"/>
        <end position="408"/>
    </location>
</feature>
<dbReference type="EMBL" id="VSZS01000063">
    <property type="protein sequence ID" value="TYR32118.1"/>
    <property type="molecule type" value="Genomic_DNA"/>
</dbReference>